<sequence length="55" mass="6364">MMEIIIKAISPRRMSGRCFFMGSRATLKAALKHNHRVLGMETERFEQTKNEIALL</sequence>
<evidence type="ECO:0000313" key="1">
    <source>
        <dbReference type="EMBL" id="HAT3808406.1"/>
    </source>
</evidence>
<reference evidence="1" key="2">
    <citation type="submission" date="2020-10" db="EMBL/GenBank/DDBJ databases">
        <authorList>
            <consortium name="NCBI Pathogen Detection Project"/>
        </authorList>
    </citation>
    <scope>NUCLEOTIDE SEQUENCE</scope>
    <source>
        <strain evidence="1">Morganella morganii ARLG-3209</strain>
    </source>
</reference>
<protein>
    <submittedName>
        <fullName evidence="1">Uncharacterized protein</fullName>
    </submittedName>
</protein>
<dbReference type="Proteomes" id="UP000865968">
    <property type="component" value="Unassembled WGS sequence"/>
</dbReference>
<proteinExistence type="predicted"/>
<dbReference type="EMBL" id="DACSWI010000002">
    <property type="protein sequence ID" value="HAT3808406.1"/>
    <property type="molecule type" value="Genomic_DNA"/>
</dbReference>
<accession>A0AAN5RZ90</accession>
<comment type="caution">
    <text evidence="1">The sequence shown here is derived from an EMBL/GenBank/DDBJ whole genome shotgun (WGS) entry which is preliminary data.</text>
</comment>
<name>A0AAN5RZ90_MORMO</name>
<gene>
    <name evidence="1" type="ORF">I8608_001226</name>
</gene>
<evidence type="ECO:0000313" key="2">
    <source>
        <dbReference type="Proteomes" id="UP000865968"/>
    </source>
</evidence>
<dbReference type="AlphaFoldDB" id="A0AAN5RZ90"/>
<reference evidence="1" key="1">
    <citation type="journal article" date="2018" name="Genome Biol.">
        <title>SKESA: strategic k-mer extension for scrupulous assemblies.</title>
        <authorList>
            <person name="Souvorov A."/>
            <person name="Agarwala R."/>
            <person name="Lipman D.J."/>
        </authorList>
    </citation>
    <scope>NUCLEOTIDE SEQUENCE</scope>
    <source>
        <strain evidence="1">Morganella morganii ARLG-3209</strain>
    </source>
</reference>
<organism evidence="1 2">
    <name type="scientific">Morganella morganii</name>
    <name type="common">Proteus morganii</name>
    <dbReference type="NCBI Taxonomy" id="582"/>
    <lineage>
        <taxon>Bacteria</taxon>
        <taxon>Pseudomonadati</taxon>
        <taxon>Pseudomonadota</taxon>
        <taxon>Gammaproteobacteria</taxon>
        <taxon>Enterobacterales</taxon>
        <taxon>Morganellaceae</taxon>
        <taxon>Morganella</taxon>
    </lineage>
</organism>